<feature type="compositionally biased region" description="Basic and acidic residues" evidence="1">
    <location>
        <begin position="459"/>
        <end position="477"/>
    </location>
</feature>
<evidence type="ECO:0000256" key="1">
    <source>
        <dbReference type="SAM" id="MobiDB-lite"/>
    </source>
</evidence>
<organism evidence="2 3">
    <name type="scientific">Caenorhabditis briggsae</name>
    <dbReference type="NCBI Taxonomy" id="6238"/>
    <lineage>
        <taxon>Eukaryota</taxon>
        <taxon>Metazoa</taxon>
        <taxon>Ecdysozoa</taxon>
        <taxon>Nematoda</taxon>
        <taxon>Chromadorea</taxon>
        <taxon>Rhabditida</taxon>
        <taxon>Rhabditina</taxon>
        <taxon>Rhabditomorpha</taxon>
        <taxon>Rhabditoidea</taxon>
        <taxon>Rhabditidae</taxon>
        <taxon>Peloderinae</taxon>
        <taxon>Caenorhabditis</taxon>
    </lineage>
</organism>
<feature type="compositionally biased region" description="Acidic residues" evidence="1">
    <location>
        <begin position="478"/>
        <end position="489"/>
    </location>
</feature>
<name>A0AAE9A5V1_CAEBR</name>
<dbReference type="AlphaFoldDB" id="A0AAE9A5V1"/>
<evidence type="ECO:0000313" key="3">
    <source>
        <dbReference type="Proteomes" id="UP000827892"/>
    </source>
</evidence>
<feature type="compositionally biased region" description="Acidic residues" evidence="1">
    <location>
        <begin position="509"/>
        <end position="533"/>
    </location>
</feature>
<dbReference type="EMBL" id="CP090894">
    <property type="protein sequence ID" value="ULT92882.1"/>
    <property type="molecule type" value="Genomic_DNA"/>
</dbReference>
<protein>
    <submittedName>
        <fullName evidence="2">Uncharacterized protein</fullName>
    </submittedName>
</protein>
<feature type="region of interest" description="Disordered" evidence="1">
    <location>
        <begin position="409"/>
        <end position="600"/>
    </location>
</feature>
<sequence>MAELVEKVAPCYFVINPLHNKGFLKDNDHGEIMEEYILNGTKAGLFDPRKLLFLFSQSDVPPTFENLRKLESFHMEEIRHDDNMKLIRKSRARSIALNDKELEHKERSICPMVLTLTRMSSFFTENWFGASRTRIGFSRKIKSIEKMVDCSGDALQTCYRVMLKFGTRSREDISVVGFKEISYDVLLIEMQNMCKAEKYGKLRFECGRPDYKTSDSGKVEQIIKMILQSDVFEKDSTINRIFYNHKGELSLKDFNTWLSQSEIMSIHNQMRAKLNDECVVLREKNDDEWSTLKVDKTPLKATILVSVISTDGIENEIVFDMGSFRVVKLITPISVAVENVIEFACLCSLKMLDSDEVEVCILEQCTESSTKYDWHSGEDTEGNEQNQSIESIVLLEDDIQVDETAVIEKAPIPDIEDPDMVPVSPTTLSPPSASSSPHDQSHSGTEKDSIEVPSPEITPPKEPKESFEIEPNNKERDDILDEEENDQMDDQSKKKMPSQEITPPKEPSELFEIEPNNEERDDILDEEENDQMDDQSKKKVPSDTTNDDGTEEDKISDVEKEKLEELEGYDSDEEREKGQGGQEEVFQDGPPTPKKSKGLDSEPILELKFSEDEIIFNKDEKVFTLKDFHSIGVHGCVLRPINEDVVMIMDFLPVEQLFDPLSSSKPVFISCKSIPDQLIVIESTHRLVSVLSRFDTVEKIPDYSFKADVYCVDSGDFCVTYKHTKDLRGKKSDLAKKCNFADLPWNVVAIAQTVFTAERLRTENRYTAYDRALNLYQILEKRVNPKDVELLATSPRFRNQLYDKLAAEKTVIESTEASTEKSGLYIYLCAPRTKKMFLSHFHVIPAKEKSHQLTFVASRVDDLNTARLIYQRYLEKISRAEYSERIRKIIESKPKRAASSKPKQTRSDGLVVWDSVEGVPMNCLLILQDKIPEPIQLVAKNASVILLNGEQSKATMNAIGGFGSNEILRFGIFKKNGFTAAGDRIVKGDVITSTTVSSLITRLTRSDGSKKRKIDDTESKNIGTIKGFEPK</sequence>
<feature type="compositionally biased region" description="Basic and acidic residues" evidence="1">
    <location>
        <begin position="552"/>
        <end position="565"/>
    </location>
</feature>
<feature type="compositionally biased region" description="Low complexity" evidence="1">
    <location>
        <begin position="421"/>
        <end position="438"/>
    </location>
</feature>
<gene>
    <name evidence="2" type="ORF">L3Y34_002812</name>
</gene>
<feature type="compositionally biased region" description="Basic and acidic residues" evidence="1">
    <location>
        <begin position="439"/>
        <end position="450"/>
    </location>
</feature>
<accession>A0AAE9A5V1</accession>
<reference evidence="2 3" key="1">
    <citation type="submission" date="2022-05" db="EMBL/GenBank/DDBJ databases">
        <title>Chromosome-level reference genomes for two strains of Caenorhabditis briggsae: an improved platform for comparative genomics.</title>
        <authorList>
            <person name="Stevens L."/>
            <person name="Andersen E.C."/>
        </authorList>
    </citation>
    <scope>NUCLEOTIDE SEQUENCE [LARGE SCALE GENOMIC DNA]</scope>
    <source>
        <strain evidence="2">QX1410_ONT</strain>
        <tissue evidence="2">Whole-organism</tissue>
    </source>
</reference>
<proteinExistence type="predicted"/>
<evidence type="ECO:0000313" key="2">
    <source>
        <dbReference type="EMBL" id="ULT92882.1"/>
    </source>
</evidence>
<dbReference type="Proteomes" id="UP000827892">
    <property type="component" value="Chromosome IV"/>
</dbReference>